<feature type="region of interest" description="Disordered" evidence="1">
    <location>
        <begin position="189"/>
        <end position="234"/>
    </location>
</feature>
<gene>
    <name evidence="3" type="ORF">SAMN05660359_00737</name>
</gene>
<evidence type="ECO:0000256" key="1">
    <source>
        <dbReference type="SAM" id="MobiDB-lite"/>
    </source>
</evidence>
<evidence type="ECO:0000259" key="2">
    <source>
        <dbReference type="Pfam" id="PF04073"/>
    </source>
</evidence>
<dbReference type="EMBL" id="FOWE01000002">
    <property type="protein sequence ID" value="SFN97843.1"/>
    <property type="molecule type" value="Genomic_DNA"/>
</dbReference>
<dbReference type="OrthoDB" id="9796920at2"/>
<evidence type="ECO:0000313" key="4">
    <source>
        <dbReference type="Proteomes" id="UP000183642"/>
    </source>
</evidence>
<sequence>MPDPADQPPVLGSLTWVPAASRPDLLGGPVAAALPSLPGPAWVAPVDDDLADTAAFTEAYGVPLAASANCVVVATRRAGQTALAACVVLATTRADVNGLVRRHLGARKASFAPQDVAVAESGMAYGGITPVGLPPSWPVLVDAAVAAAGLVVVGSGTRGAKLALPGAVLAALPSAEVLDGLGVPLEEPPAAAPVPAVAAERAPDDRDVGWGERPDDADPDRRWLEDRPPHWGSD</sequence>
<accession>A0A1I5DF80</accession>
<evidence type="ECO:0000313" key="3">
    <source>
        <dbReference type="EMBL" id="SFN97843.1"/>
    </source>
</evidence>
<feature type="domain" description="YbaK/aminoacyl-tRNA synthetase-associated" evidence="2">
    <location>
        <begin position="50"/>
        <end position="169"/>
    </location>
</feature>
<dbReference type="AlphaFoldDB" id="A0A1I5DF80"/>
<dbReference type="RefSeq" id="WP_075012186.1">
    <property type="nucleotide sequence ID" value="NZ_FOWE01000002.1"/>
</dbReference>
<reference evidence="4" key="1">
    <citation type="submission" date="2016-10" db="EMBL/GenBank/DDBJ databases">
        <authorList>
            <person name="Varghese N."/>
            <person name="Submissions S."/>
        </authorList>
    </citation>
    <scope>NUCLEOTIDE SEQUENCE [LARGE SCALE GENOMIC DNA]</scope>
    <source>
        <strain evidence="4">DSM 43161</strain>
    </source>
</reference>
<dbReference type="SUPFAM" id="SSF55826">
    <property type="entry name" value="YbaK/ProRS associated domain"/>
    <property type="match status" value="1"/>
</dbReference>
<dbReference type="InterPro" id="IPR007214">
    <property type="entry name" value="YbaK/aa-tRNA-synth-assoc-dom"/>
</dbReference>
<dbReference type="InterPro" id="IPR036754">
    <property type="entry name" value="YbaK/aa-tRNA-synt-asso_dom_sf"/>
</dbReference>
<name>A0A1I5DF80_9ACTN</name>
<organism evidence="3 4">
    <name type="scientific">Geodermatophilus obscurus</name>
    <dbReference type="NCBI Taxonomy" id="1861"/>
    <lineage>
        <taxon>Bacteria</taxon>
        <taxon>Bacillati</taxon>
        <taxon>Actinomycetota</taxon>
        <taxon>Actinomycetes</taxon>
        <taxon>Geodermatophilales</taxon>
        <taxon>Geodermatophilaceae</taxon>
        <taxon>Geodermatophilus</taxon>
    </lineage>
</organism>
<dbReference type="Pfam" id="PF04073">
    <property type="entry name" value="tRNA_edit"/>
    <property type="match status" value="1"/>
</dbReference>
<dbReference type="Gene3D" id="3.90.960.10">
    <property type="entry name" value="YbaK/aminoacyl-tRNA synthetase-associated domain"/>
    <property type="match status" value="1"/>
</dbReference>
<dbReference type="Proteomes" id="UP000183642">
    <property type="component" value="Unassembled WGS sequence"/>
</dbReference>
<dbReference type="GO" id="GO:0002161">
    <property type="term" value="F:aminoacyl-tRNA deacylase activity"/>
    <property type="evidence" value="ECO:0007669"/>
    <property type="project" value="InterPro"/>
</dbReference>
<protein>
    <submittedName>
        <fullName evidence="3">Cys-tRNA(Pro) deacylase, prolyl-tRNA editing enzyme YbaK/EbsC</fullName>
    </submittedName>
</protein>
<proteinExistence type="predicted"/>
<keyword evidence="4" id="KW-1185">Reference proteome</keyword>
<feature type="compositionally biased region" description="Basic and acidic residues" evidence="1">
    <location>
        <begin position="201"/>
        <end position="234"/>
    </location>
</feature>